<dbReference type="PANTHER" id="PTHR48108:SF26">
    <property type="entry name" value="CBS DOMAIN-CONTAINING PROTEIN DDB_G0289609"/>
    <property type="match status" value="1"/>
</dbReference>
<dbReference type="eggNOG" id="COG0517">
    <property type="taxonomic scope" value="Bacteria"/>
</dbReference>
<evidence type="ECO:0000313" key="4">
    <source>
        <dbReference type="EMBL" id="AAK80949.1"/>
    </source>
</evidence>
<dbReference type="Pfam" id="PF00571">
    <property type="entry name" value="CBS"/>
    <property type="match status" value="2"/>
</dbReference>
<proteinExistence type="predicted"/>
<dbReference type="PROSITE" id="PS51371">
    <property type="entry name" value="CBS"/>
    <property type="match status" value="1"/>
</dbReference>
<accession>Q97EU8</accession>
<dbReference type="Gene3D" id="3.10.580.10">
    <property type="entry name" value="CBS-domain"/>
    <property type="match status" value="1"/>
</dbReference>
<dbReference type="InterPro" id="IPR051462">
    <property type="entry name" value="CBS_domain-containing"/>
</dbReference>
<dbReference type="HOGENOM" id="CLU_117108_0_0_9"/>
<keyword evidence="5" id="KW-1185">Reference proteome</keyword>
<keyword evidence="1" id="KW-0677">Repeat</keyword>
<protein>
    <submittedName>
        <fullName evidence="4">CBS domain containing protein</fullName>
    </submittedName>
</protein>
<dbReference type="AlphaFoldDB" id="Q97EU8"/>
<sequence>MNIAFFITPKKQVVYAKLTSTLRQAFERMKYYKCHELIILNDKGEYVGFITKEDLVKKIKNSPNLHLKDFNKVGILDIIKHVINNPININYNVEDISIPMCNTNFVPVADDNNKFIGIVKKDDILNYSKSYAV</sequence>
<gene>
    <name evidence="4" type="ordered locus">CA_C3008</name>
</gene>
<dbReference type="RefSeq" id="WP_010966290.1">
    <property type="nucleotide sequence ID" value="NC_003030.1"/>
</dbReference>
<dbReference type="STRING" id="272562.CA_C3008"/>
<dbReference type="PATRIC" id="fig|272562.8.peg.3192"/>
<reference evidence="4 5" key="1">
    <citation type="journal article" date="2001" name="J. Bacteriol.">
        <title>Genome sequence and comparative analysis of the solvent-producing bacterium Clostridium acetobutylicum.</title>
        <authorList>
            <person name="Nolling J."/>
            <person name="Breton G."/>
            <person name="Omelchenko M.V."/>
            <person name="Makarova K.S."/>
            <person name="Zeng Q."/>
            <person name="Gibson R."/>
            <person name="Lee H.M."/>
            <person name="Dubois J."/>
            <person name="Qiu D."/>
            <person name="Hitti J."/>
            <person name="Wolf Y.I."/>
            <person name="Tatusov R.L."/>
            <person name="Sabathe F."/>
            <person name="Doucette-Stamm L."/>
            <person name="Soucaille P."/>
            <person name="Daly M.J."/>
            <person name="Bennett G.N."/>
            <person name="Koonin E.V."/>
            <person name="Smith D.R."/>
        </authorList>
    </citation>
    <scope>NUCLEOTIDE SEQUENCE [LARGE SCALE GENOMIC DNA]</scope>
    <source>
        <strain evidence="5">ATCC 824 / DSM 792 / JCM 1419 / LMG 5710 / VKM B-1787</strain>
    </source>
</reference>
<dbReference type="KEGG" id="cac:CA_C3008"/>
<evidence type="ECO:0000313" key="5">
    <source>
        <dbReference type="Proteomes" id="UP000000814"/>
    </source>
</evidence>
<evidence type="ECO:0000256" key="2">
    <source>
        <dbReference type="PROSITE-ProRule" id="PRU00703"/>
    </source>
</evidence>
<dbReference type="SMART" id="SM00116">
    <property type="entry name" value="CBS"/>
    <property type="match status" value="1"/>
</dbReference>
<dbReference type="GeneID" id="44999495"/>
<dbReference type="EMBL" id="AE001437">
    <property type="protein sequence ID" value="AAK80949.1"/>
    <property type="molecule type" value="Genomic_DNA"/>
</dbReference>
<dbReference type="PIR" id="B97270">
    <property type="entry name" value="B97270"/>
</dbReference>
<evidence type="ECO:0000256" key="1">
    <source>
        <dbReference type="ARBA" id="ARBA00022737"/>
    </source>
</evidence>
<keyword evidence="2" id="KW-0129">CBS domain</keyword>
<evidence type="ECO:0000259" key="3">
    <source>
        <dbReference type="PROSITE" id="PS51371"/>
    </source>
</evidence>
<organism evidence="4 5">
    <name type="scientific">Clostridium acetobutylicum (strain ATCC 824 / DSM 792 / JCM 1419 / IAM 19013 / LMG 5710 / NBRC 13948 / NRRL B-527 / VKM B-1787 / 2291 / W)</name>
    <dbReference type="NCBI Taxonomy" id="272562"/>
    <lineage>
        <taxon>Bacteria</taxon>
        <taxon>Bacillati</taxon>
        <taxon>Bacillota</taxon>
        <taxon>Clostridia</taxon>
        <taxon>Eubacteriales</taxon>
        <taxon>Clostridiaceae</taxon>
        <taxon>Clostridium</taxon>
    </lineage>
</organism>
<dbReference type="PANTHER" id="PTHR48108">
    <property type="entry name" value="CBS DOMAIN-CONTAINING PROTEIN CBSX2, CHLOROPLASTIC"/>
    <property type="match status" value="1"/>
</dbReference>
<dbReference type="InterPro" id="IPR000644">
    <property type="entry name" value="CBS_dom"/>
</dbReference>
<dbReference type="SUPFAM" id="SSF54631">
    <property type="entry name" value="CBS-domain pair"/>
    <property type="match status" value="1"/>
</dbReference>
<dbReference type="InterPro" id="IPR046342">
    <property type="entry name" value="CBS_dom_sf"/>
</dbReference>
<feature type="domain" description="CBS" evidence="3">
    <location>
        <begin position="7"/>
        <end position="70"/>
    </location>
</feature>
<dbReference type="Proteomes" id="UP000000814">
    <property type="component" value="Chromosome"/>
</dbReference>
<name>Q97EU8_CLOAB</name>
<dbReference type="OrthoDB" id="384703at2"/>